<evidence type="ECO:0000256" key="2">
    <source>
        <dbReference type="ARBA" id="ARBA00022692"/>
    </source>
</evidence>
<accession>A0A2W2A700</accession>
<feature type="transmembrane region" description="Helical" evidence="5">
    <location>
        <begin position="102"/>
        <end position="118"/>
    </location>
</feature>
<comment type="subcellular location">
    <subcellularLocation>
        <location evidence="1">Membrane</location>
        <topology evidence="1">Multi-pass membrane protein</topology>
    </subcellularLocation>
</comment>
<dbReference type="InterPro" id="IPR016944">
    <property type="entry name" value="UCP030066"/>
</dbReference>
<feature type="transmembrane region" description="Helical" evidence="5">
    <location>
        <begin position="76"/>
        <end position="96"/>
    </location>
</feature>
<dbReference type="OrthoDB" id="7960583at2"/>
<dbReference type="Pfam" id="PF13564">
    <property type="entry name" value="DoxX_2"/>
    <property type="match status" value="1"/>
</dbReference>
<keyword evidence="4 5" id="KW-0472">Membrane</keyword>
<evidence type="ECO:0000256" key="4">
    <source>
        <dbReference type="ARBA" id="ARBA00023136"/>
    </source>
</evidence>
<feature type="transmembrane region" description="Helical" evidence="5">
    <location>
        <begin position="46"/>
        <end position="67"/>
    </location>
</feature>
<sequence>MSKRNKIIYWIATLWMSLGMAATGIVQLMKVKEGQGGVDTMNHLGYPVYLLTLLGICKILGIIAILIPRYPLLKEWAYAGFFFMMGGAIFSHIAAGGSITEALPALLLLVLTVVSWYFRPAERKLILVNFSK</sequence>
<evidence type="ECO:0000313" key="6">
    <source>
        <dbReference type="EMBL" id="PZF70991.1"/>
    </source>
</evidence>
<dbReference type="InterPro" id="IPR032808">
    <property type="entry name" value="DoxX"/>
</dbReference>
<evidence type="ECO:0000256" key="3">
    <source>
        <dbReference type="ARBA" id="ARBA00022989"/>
    </source>
</evidence>
<evidence type="ECO:0000256" key="1">
    <source>
        <dbReference type="ARBA" id="ARBA00004141"/>
    </source>
</evidence>
<name>A0A2W2A700_9BACT</name>
<feature type="transmembrane region" description="Helical" evidence="5">
    <location>
        <begin position="7"/>
        <end position="26"/>
    </location>
</feature>
<proteinExistence type="predicted"/>
<dbReference type="PIRSF" id="PIRSF030066">
    <property type="entry name" value="UCP030066"/>
    <property type="match status" value="1"/>
</dbReference>
<reference evidence="6 7" key="1">
    <citation type="submission" date="2018-06" db="EMBL/GenBank/DDBJ databases">
        <title>Mucibacter soli gen. nov., sp. nov., a new member of the family Chitinophagaceae producing mucin.</title>
        <authorList>
            <person name="Kim M.-K."/>
            <person name="Park S."/>
            <person name="Kim T.-S."/>
            <person name="Joung Y."/>
            <person name="Han J.-H."/>
            <person name="Kim S.B."/>
        </authorList>
    </citation>
    <scope>NUCLEOTIDE SEQUENCE [LARGE SCALE GENOMIC DNA]</scope>
    <source>
        <strain evidence="6 7">R1-15</strain>
    </source>
</reference>
<protein>
    <submittedName>
        <fullName evidence="6">DoxX family protein</fullName>
    </submittedName>
</protein>
<gene>
    <name evidence="6" type="ORF">DN068_20005</name>
</gene>
<dbReference type="AlphaFoldDB" id="A0A2W2A700"/>
<evidence type="ECO:0000313" key="7">
    <source>
        <dbReference type="Proteomes" id="UP000248745"/>
    </source>
</evidence>
<organism evidence="6 7">
    <name type="scientific">Taibaiella soli</name>
    <dbReference type="NCBI Taxonomy" id="1649169"/>
    <lineage>
        <taxon>Bacteria</taxon>
        <taxon>Pseudomonadati</taxon>
        <taxon>Bacteroidota</taxon>
        <taxon>Chitinophagia</taxon>
        <taxon>Chitinophagales</taxon>
        <taxon>Chitinophagaceae</taxon>
        <taxon>Taibaiella</taxon>
    </lineage>
</organism>
<keyword evidence="7" id="KW-1185">Reference proteome</keyword>
<dbReference type="GO" id="GO:0016020">
    <property type="term" value="C:membrane"/>
    <property type="evidence" value="ECO:0007669"/>
    <property type="project" value="UniProtKB-SubCell"/>
</dbReference>
<keyword evidence="3 5" id="KW-1133">Transmembrane helix</keyword>
<keyword evidence="2 5" id="KW-0812">Transmembrane</keyword>
<dbReference type="EMBL" id="QKTW01000027">
    <property type="protein sequence ID" value="PZF70991.1"/>
    <property type="molecule type" value="Genomic_DNA"/>
</dbReference>
<comment type="caution">
    <text evidence="6">The sequence shown here is derived from an EMBL/GenBank/DDBJ whole genome shotgun (WGS) entry which is preliminary data.</text>
</comment>
<dbReference type="RefSeq" id="WP_111000725.1">
    <property type="nucleotide sequence ID" value="NZ_QKTW01000027.1"/>
</dbReference>
<evidence type="ECO:0000256" key="5">
    <source>
        <dbReference type="SAM" id="Phobius"/>
    </source>
</evidence>
<dbReference type="Proteomes" id="UP000248745">
    <property type="component" value="Unassembled WGS sequence"/>
</dbReference>